<feature type="transmembrane region" description="Helical" evidence="1">
    <location>
        <begin position="6"/>
        <end position="27"/>
    </location>
</feature>
<name>A0A1Y3QY27_9BACT</name>
<evidence type="ECO:0000256" key="1">
    <source>
        <dbReference type="SAM" id="Phobius"/>
    </source>
</evidence>
<reference evidence="5" key="1">
    <citation type="submission" date="2017-04" db="EMBL/GenBank/DDBJ databases">
        <title>Function of individual gut microbiota members based on whole genome sequencing of pure cultures obtained from chicken caecum.</title>
        <authorList>
            <person name="Medvecky M."/>
            <person name="Cejkova D."/>
            <person name="Polansky O."/>
            <person name="Karasova D."/>
            <person name="Kubasova T."/>
            <person name="Cizek A."/>
            <person name="Rychlik I."/>
        </authorList>
    </citation>
    <scope>NUCLEOTIDE SEQUENCE [LARGE SCALE GENOMIC DNA]</scope>
    <source>
        <strain evidence="5">An90</strain>
    </source>
</reference>
<proteinExistence type="predicted"/>
<dbReference type="Proteomes" id="UP000195772">
    <property type="component" value="Unassembled WGS sequence"/>
</dbReference>
<reference evidence="4" key="2">
    <citation type="journal article" date="2018" name="BMC Genomics">
        <title>Whole genome sequencing and function prediction of 133 gut anaerobes isolated from chicken caecum in pure cultures.</title>
        <authorList>
            <person name="Medvecky M."/>
            <person name="Cejkova D."/>
            <person name="Polansky O."/>
            <person name="Karasova D."/>
            <person name="Kubasova T."/>
            <person name="Cizek A."/>
            <person name="Rychlik I."/>
        </authorList>
    </citation>
    <scope>NUCLEOTIDE SEQUENCE</scope>
    <source>
        <strain evidence="4">An90</strain>
    </source>
</reference>
<feature type="transmembrane region" description="Helical" evidence="1">
    <location>
        <begin position="107"/>
        <end position="127"/>
    </location>
</feature>
<feature type="transmembrane region" description="Helical" evidence="1">
    <location>
        <begin position="73"/>
        <end position="95"/>
    </location>
</feature>
<dbReference type="EMBL" id="JANGBQ010000028">
    <property type="protein sequence ID" value="MCQ5084027.1"/>
    <property type="molecule type" value="Genomic_DNA"/>
</dbReference>
<reference evidence="2 6" key="3">
    <citation type="journal article" date="2019" name="Nat. Med.">
        <title>A library of human gut bacterial isolates paired with longitudinal multiomics data enables mechanistic microbiome research.</title>
        <authorList>
            <person name="Poyet M."/>
            <person name="Groussin M."/>
            <person name="Gibbons S.M."/>
            <person name="Avila-Pacheco J."/>
            <person name="Jiang X."/>
            <person name="Kearney S.M."/>
            <person name="Perrotta A.R."/>
            <person name="Berdy B."/>
            <person name="Zhao S."/>
            <person name="Lieberman T.D."/>
            <person name="Swanson P.K."/>
            <person name="Smith M."/>
            <person name="Roesemann S."/>
            <person name="Alexander J.E."/>
            <person name="Rich S.A."/>
            <person name="Livny J."/>
            <person name="Vlamakis H."/>
            <person name="Clish C."/>
            <person name="Bullock K."/>
            <person name="Deik A."/>
            <person name="Scott J."/>
            <person name="Pierce K.A."/>
            <person name="Xavier R.J."/>
            <person name="Alm E.J."/>
        </authorList>
    </citation>
    <scope>NUCLEOTIDE SEQUENCE [LARGE SCALE GENOMIC DNA]</scope>
    <source>
        <strain evidence="2 6">BIOML-A266</strain>
    </source>
</reference>
<comment type="caution">
    <text evidence="4">The sequence shown here is derived from an EMBL/GenBank/DDBJ whole genome shotgun (WGS) entry which is preliminary data.</text>
</comment>
<keyword evidence="1" id="KW-0472">Membrane</keyword>
<protein>
    <submittedName>
        <fullName evidence="4">Uncharacterized protein</fullName>
    </submittedName>
</protein>
<evidence type="ECO:0000313" key="5">
    <source>
        <dbReference type="Proteomes" id="UP000195772"/>
    </source>
</evidence>
<evidence type="ECO:0000313" key="6">
    <source>
        <dbReference type="Proteomes" id="UP000322940"/>
    </source>
</evidence>
<dbReference type="eggNOG" id="ENOG50339FT">
    <property type="taxonomic scope" value="Bacteria"/>
</dbReference>
<evidence type="ECO:0000313" key="4">
    <source>
        <dbReference type="EMBL" id="OUN04572.1"/>
    </source>
</evidence>
<dbReference type="AlphaFoldDB" id="A0A1Y3QY27"/>
<dbReference type="RefSeq" id="WP_052011038.1">
    <property type="nucleotide sequence ID" value="NZ_AP031440.1"/>
</dbReference>
<dbReference type="EMBL" id="NFHB01000002">
    <property type="protein sequence ID" value="OUN04572.1"/>
    <property type="molecule type" value="Genomic_DNA"/>
</dbReference>
<reference evidence="3" key="4">
    <citation type="submission" date="2022-06" db="EMBL/GenBank/DDBJ databases">
        <title>Isolation of gut microbiota from human fecal samples.</title>
        <authorList>
            <person name="Pamer E.G."/>
            <person name="Barat B."/>
            <person name="Waligurski E."/>
            <person name="Medina S."/>
            <person name="Paddock L."/>
            <person name="Mostad J."/>
        </authorList>
    </citation>
    <scope>NUCLEOTIDE SEQUENCE</scope>
    <source>
        <strain evidence="3">DFI.6.22</strain>
    </source>
</reference>
<dbReference type="OrthoDB" id="1050129at2"/>
<evidence type="ECO:0000313" key="2">
    <source>
        <dbReference type="EMBL" id="KAA2376835.1"/>
    </source>
</evidence>
<accession>A0A1Y3QY27</accession>
<keyword evidence="1" id="KW-1133">Transmembrane helix</keyword>
<gene>
    <name evidence="4" type="ORF">B5G41_04500</name>
    <name evidence="2" type="ORF">F2Y10_12125</name>
    <name evidence="3" type="ORF">NE651_14160</name>
</gene>
<keyword evidence="1" id="KW-0812">Transmembrane</keyword>
<sequence length="137" mass="15029">MMDFIFVPLVVGVITLGIYKFFELLVCRRERRMIIDKMDGNALIDYLKFVPMGVRIGAPVSVRPVSGGVSGTLKAGCLLLGIGFGLLFAFMLLNWCAYDASYEMRSIVYGGSVLCFGGVGLIVSFVVERNIVGRECK</sequence>
<dbReference type="EMBL" id="VVXH01000013">
    <property type="protein sequence ID" value="KAA2376835.1"/>
    <property type="molecule type" value="Genomic_DNA"/>
</dbReference>
<evidence type="ECO:0000313" key="3">
    <source>
        <dbReference type="EMBL" id="MCQ5084027.1"/>
    </source>
</evidence>
<organism evidence="4 5">
    <name type="scientific">Alistipes onderdonkii</name>
    <dbReference type="NCBI Taxonomy" id="328813"/>
    <lineage>
        <taxon>Bacteria</taxon>
        <taxon>Pseudomonadati</taxon>
        <taxon>Bacteroidota</taxon>
        <taxon>Bacteroidia</taxon>
        <taxon>Bacteroidales</taxon>
        <taxon>Rikenellaceae</taxon>
        <taxon>Alistipes</taxon>
    </lineage>
</organism>
<dbReference type="Proteomes" id="UP001205035">
    <property type="component" value="Unassembled WGS sequence"/>
</dbReference>
<dbReference type="Proteomes" id="UP000322940">
    <property type="component" value="Unassembled WGS sequence"/>
</dbReference>